<accession>A0ABW5UGN9</accession>
<protein>
    <submittedName>
        <fullName evidence="3">Pilus assembly protein TadG-related protein</fullName>
    </submittedName>
</protein>
<dbReference type="InterPro" id="IPR028087">
    <property type="entry name" value="Tad_N"/>
</dbReference>
<keyword evidence="4" id="KW-1185">Reference proteome</keyword>
<evidence type="ECO:0000256" key="1">
    <source>
        <dbReference type="SAM" id="Phobius"/>
    </source>
</evidence>
<organism evidence="3 4">
    <name type="scientific">Comamonas terrae</name>
    <dbReference type="NCBI Taxonomy" id="673548"/>
    <lineage>
        <taxon>Bacteria</taxon>
        <taxon>Pseudomonadati</taxon>
        <taxon>Pseudomonadota</taxon>
        <taxon>Betaproteobacteria</taxon>
        <taxon>Burkholderiales</taxon>
        <taxon>Comamonadaceae</taxon>
        <taxon>Comamonas</taxon>
    </lineage>
</organism>
<keyword evidence="1" id="KW-1133">Transmembrane helix</keyword>
<reference evidence="4" key="1">
    <citation type="journal article" date="2019" name="Int. J. Syst. Evol. Microbiol.">
        <title>The Global Catalogue of Microorganisms (GCM) 10K type strain sequencing project: providing services to taxonomists for standard genome sequencing and annotation.</title>
        <authorList>
            <consortium name="The Broad Institute Genomics Platform"/>
            <consortium name="The Broad Institute Genome Sequencing Center for Infectious Disease"/>
            <person name="Wu L."/>
            <person name="Ma J."/>
        </authorList>
    </citation>
    <scope>NUCLEOTIDE SEQUENCE [LARGE SCALE GENOMIC DNA]</scope>
    <source>
        <strain evidence="4">TISTR 1906</strain>
    </source>
</reference>
<dbReference type="Pfam" id="PF13400">
    <property type="entry name" value="Tad"/>
    <property type="match status" value="1"/>
</dbReference>
<dbReference type="RefSeq" id="WP_066473136.1">
    <property type="nucleotide sequence ID" value="NZ_JBHUMV010000001.1"/>
</dbReference>
<keyword evidence="1" id="KW-0812">Transmembrane</keyword>
<gene>
    <name evidence="3" type="ORF">ACFSW6_01765</name>
</gene>
<feature type="domain" description="Putative Flp pilus-assembly TadG-like N-terminal" evidence="2">
    <location>
        <begin position="26"/>
        <end position="72"/>
    </location>
</feature>
<evidence type="ECO:0000313" key="3">
    <source>
        <dbReference type="EMBL" id="MFD2752798.1"/>
    </source>
</evidence>
<sequence length="430" mass="45066">MKTHPHSWPTVRPQRGSATALRRQHGAVIITVALALLFLLGFMGIAIDFGRLFVIKTELQTAMDSCALAAAQELDTASDALTRAVSAGRASGNLNRVQFQSSSAGITASDISFSDALNGTYSANFPYATAKYAKCQHTQTGIMPWLLQALGAFSGNSTYGNSQSVAAVAVATRAPAQTTCAIPVQINPKTGGKPPNYGFAIGEWIPTVYDESKSSTASPGYFGWANLDGSNSGNTTTNELLGNGHCNLSIGAPVGTPGTKFSASIAWNSRFGLYKNGNGNPQVNTALPDLTGYSYTKKNWPSQSNALQDFLAKRADHRSYGDLADSINTGDTITGLNIKGGYKDAQMATHAAGANALATWGGNRRLVMAPFVVGGKIDGWACVLMLHPIDSNKTTVYLEYIANASSPQSKCTTNGLPGGGTGPLVPTLVQ</sequence>
<dbReference type="EMBL" id="JBHUMV010000001">
    <property type="protein sequence ID" value="MFD2752798.1"/>
    <property type="molecule type" value="Genomic_DNA"/>
</dbReference>
<evidence type="ECO:0000313" key="4">
    <source>
        <dbReference type="Proteomes" id="UP001597463"/>
    </source>
</evidence>
<proteinExistence type="predicted"/>
<comment type="caution">
    <text evidence="3">The sequence shown here is derived from an EMBL/GenBank/DDBJ whole genome shotgun (WGS) entry which is preliminary data.</text>
</comment>
<dbReference type="Proteomes" id="UP001597463">
    <property type="component" value="Unassembled WGS sequence"/>
</dbReference>
<keyword evidence="1" id="KW-0472">Membrane</keyword>
<evidence type="ECO:0000259" key="2">
    <source>
        <dbReference type="Pfam" id="PF13400"/>
    </source>
</evidence>
<feature type="transmembrane region" description="Helical" evidence="1">
    <location>
        <begin position="27"/>
        <end position="47"/>
    </location>
</feature>
<name>A0ABW5UGN9_9BURK</name>